<feature type="domain" description="IRG-type G" evidence="2">
    <location>
        <begin position="23"/>
        <end position="230"/>
    </location>
</feature>
<dbReference type="PANTHER" id="PTHR14143">
    <property type="entry name" value="INTERFERON-INDUCIBLE GTPASE FAMILY MEMBER"/>
    <property type="match status" value="1"/>
</dbReference>
<evidence type="ECO:0000313" key="3">
    <source>
        <dbReference type="EMBL" id="EPT00534.1"/>
    </source>
</evidence>
<dbReference type="OrthoDB" id="2794605at2759"/>
<dbReference type="Pfam" id="PF05049">
    <property type="entry name" value="IIGP"/>
    <property type="match status" value="1"/>
</dbReference>
<dbReference type="HOGENOM" id="CLU_034479_1_0_1"/>
<dbReference type="PROSITE" id="PS51716">
    <property type="entry name" value="G_IRG"/>
    <property type="match status" value="1"/>
</dbReference>
<comment type="similarity">
    <text evidence="1">Belongs to the TRAFAC class dynamin-like GTPase superfamily. IRG family.</text>
</comment>
<reference evidence="3 4" key="1">
    <citation type="journal article" date="2012" name="Science">
        <title>The Paleozoic origin of enzymatic lignin decomposition reconstructed from 31 fungal genomes.</title>
        <authorList>
            <person name="Floudas D."/>
            <person name="Binder M."/>
            <person name="Riley R."/>
            <person name="Barry K."/>
            <person name="Blanchette R.A."/>
            <person name="Henrissat B."/>
            <person name="Martinez A.T."/>
            <person name="Otillar R."/>
            <person name="Spatafora J.W."/>
            <person name="Yadav J.S."/>
            <person name="Aerts A."/>
            <person name="Benoit I."/>
            <person name="Boyd A."/>
            <person name="Carlson A."/>
            <person name="Copeland A."/>
            <person name="Coutinho P.M."/>
            <person name="de Vries R.P."/>
            <person name="Ferreira P."/>
            <person name="Findley K."/>
            <person name="Foster B."/>
            <person name="Gaskell J."/>
            <person name="Glotzer D."/>
            <person name="Gorecki P."/>
            <person name="Heitman J."/>
            <person name="Hesse C."/>
            <person name="Hori C."/>
            <person name="Igarashi K."/>
            <person name="Jurgens J.A."/>
            <person name="Kallen N."/>
            <person name="Kersten P."/>
            <person name="Kohler A."/>
            <person name="Kuees U."/>
            <person name="Kumar T.K.A."/>
            <person name="Kuo A."/>
            <person name="LaButti K."/>
            <person name="Larrondo L.F."/>
            <person name="Lindquist E."/>
            <person name="Ling A."/>
            <person name="Lombard V."/>
            <person name="Lucas S."/>
            <person name="Lundell T."/>
            <person name="Martin R."/>
            <person name="McLaughlin D.J."/>
            <person name="Morgenstern I."/>
            <person name="Morin E."/>
            <person name="Murat C."/>
            <person name="Nagy L.G."/>
            <person name="Nolan M."/>
            <person name="Ohm R.A."/>
            <person name="Patyshakuliyeva A."/>
            <person name="Rokas A."/>
            <person name="Ruiz-Duenas F.J."/>
            <person name="Sabat G."/>
            <person name="Salamov A."/>
            <person name="Samejima M."/>
            <person name="Schmutz J."/>
            <person name="Slot J.C."/>
            <person name="St John F."/>
            <person name="Stenlid J."/>
            <person name="Sun H."/>
            <person name="Sun S."/>
            <person name="Syed K."/>
            <person name="Tsang A."/>
            <person name="Wiebenga A."/>
            <person name="Young D."/>
            <person name="Pisabarro A."/>
            <person name="Eastwood D.C."/>
            <person name="Martin F."/>
            <person name="Cullen D."/>
            <person name="Grigoriev I.V."/>
            <person name="Hibbett D.S."/>
        </authorList>
    </citation>
    <scope>NUCLEOTIDE SEQUENCE</scope>
    <source>
        <strain evidence="4">FP-58527</strain>
    </source>
</reference>
<proteinExistence type="inferred from homology"/>
<dbReference type="Proteomes" id="UP000015241">
    <property type="component" value="Unassembled WGS sequence"/>
</dbReference>
<dbReference type="Gene3D" id="3.40.50.300">
    <property type="entry name" value="P-loop containing nucleotide triphosphate hydrolases"/>
    <property type="match status" value="1"/>
</dbReference>
<evidence type="ECO:0000256" key="1">
    <source>
        <dbReference type="ARBA" id="ARBA00005429"/>
    </source>
</evidence>
<dbReference type="GO" id="GO:0005525">
    <property type="term" value="F:GTP binding"/>
    <property type="evidence" value="ECO:0007669"/>
    <property type="project" value="InterPro"/>
</dbReference>
<dbReference type="InterPro" id="IPR007743">
    <property type="entry name" value="Immunity-related_GTPase-like"/>
</dbReference>
<dbReference type="InParanoid" id="S8EB80"/>
<dbReference type="EMBL" id="KE504148">
    <property type="protein sequence ID" value="EPT00534.1"/>
    <property type="molecule type" value="Genomic_DNA"/>
</dbReference>
<evidence type="ECO:0000259" key="2">
    <source>
        <dbReference type="PROSITE" id="PS51716"/>
    </source>
</evidence>
<dbReference type="SUPFAM" id="SSF52540">
    <property type="entry name" value="P-loop containing nucleoside triphosphate hydrolases"/>
    <property type="match status" value="1"/>
</dbReference>
<dbReference type="AlphaFoldDB" id="S8EB80"/>
<dbReference type="STRING" id="743788.S8EB80"/>
<dbReference type="GO" id="GO:0016020">
    <property type="term" value="C:membrane"/>
    <property type="evidence" value="ECO:0007669"/>
    <property type="project" value="InterPro"/>
</dbReference>
<name>S8EB80_FOMSC</name>
<evidence type="ECO:0000313" key="4">
    <source>
        <dbReference type="Proteomes" id="UP000015241"/>
    </source>
</evidence>
<keyword evidence="4" id="KW-1185">Reference proteome</keyword>
<sequence>MLAGISGVLQVSETRHTLRYVNGLVHFAVAGTAGSGKSSLINSSRGLRASDLGRPLALSETTTTVVRYEDPDLANNPYVWYDIPGVGTLNQPEAGYFLDQGLFIFDCIIIIFDARFTSADIAILHCCKTLHIPAYIVRSKALMHIRNMVEDMIGRGSTTGDWQIYWRQARAKFVMETQATVNDNLKAAGLEEQRLYVVDKQTMLQFVSEEDPGDNLLHERELLYDVLNEIKRGREAH</sequence>
<gene>
    <name evidence="3" type="ORF">FOMPIDRAFT_1122199</name>
</gene>
<dbReference type="InterPro" id="IPR030385">
    <property type="entry name" value="G_IRG_dom"/>
</dbReference>
<accession>S8EB80</accession>
<dbReference type="PANTHER" id="PTHR14143:SF1">
    <property type="entry name" value="IRG-TYPE G DOMAIN-CONTAINING PROTEIN"/>
    <property type="match status" value="1"/>
</dbReference>
<protein>
    <recommendedName>
        <fullName evidence="2">IRG-type G domain-containing protein</fullName>
    </recommendedName>
</protein>
<organism evidence="3 4">
    <name type="scientific">Fomitopsis schrenkii</name>
    <name type="common">Brown rot fungus</name>
    <dbReference type="NCBI Taxonomy" id="2126942"/>
    <lineage>
        <taxon>Eukaryota</taxon>
        <taxon>Fungi</taxon>
        <taxon>Dikarya</taxon>
        <taxon>Basidiomycota</taxon>
        <taxon>Agaricomycotina</taxon>
        <taxon>Agaricomycetes</taxon>
        <taxon>Polyporales</taxon>
        <taxon>Fomitopsis</taxon>
    </lineage>
</organism>
<dbReference type="InterPro" id="IPR027417">
    <property type="entry name" value="P-loop_NTPase"/>
</dbReference>